<evidence type="ECO:0000313" key="7">
    <source>
        <dbReference type="Proteomes" id="UP000321058"/>
    </source>
</evidence>
<dbReference type="PANTHER" id="PTHR30537">
    <property type="entry name" value="HTH-TYPE TRANSCRIPTIONAL REGULATOR"/>
    <property type="match status" value="1"/>
</dbReference>
<keyword evidence="7" id="KW-1185">Reference proteome</keyword>
<evidence type="ECO:0000259" key="5">
    <source>
        <dbReference type="PROSITE" id="PS50931"/>
    </source>
</evidence>
<organism evidence="6 7">
    <name type="scientific">Reyranella soli</name>
    <dbReference type="NCBI Taxonomy" id="1230389"/>
    <lineage>
        <taxon>Bacteria</taxon>
        <taxon>Pseudomonadati</taxon>
        <taxon>Pseudomonadota</taxon>
        <taxon>Alphaproteobacteria</taxon>
        <taxon>Hyphomicrobiales</taxon>
        <taxon>Reyranellaceae</taxon>
        <taxon>Reyranella</taxon>
    </lineage>
</organism>
<keyword evidence="2" id="KW-0805">Transcription regulation</keyword>
<dbReference type="GO" id="GO:0006351">
    <property type="term" value="P:DNA-templated transcription"/>
    <property type="evidence" value="ECO:0007669"/>
    <property type="project" value="TreeGrafter"/>
</dbReference>
<name>A0A512NAH3_9HYPH</name>
<dbReference type="AlphaFoldDB" id="A0A512NAH3"/>
<dbReference type="SUPFAM" id="SSF46785">
    <property type="entry name" value="Winged helix' DNA-binding domain"/>
    <property type="match status" value="1"/>
</dbReference>
<dbReference type="RefSeq" id="WP_147150063.1">
    <property type="nucleotide sequence ID" value="NZ_BKAJ01000051.1"/>
</dbReference>
<keyword evidence="4" id="KW-0804">Transcription</keyword>
<reference evidence="6 7" key="1">
    <citation type="submission" date="2019-07" db="EMBL/GenBank/DDBJ databases">
        <title>Whole genome shotgun sequence of Reyranella soli NBRC 108950.</title>
        <authorList>
            <person name="Hosoyama A."/>
            <person name="Uohara A."/>
            <person name="Ohji S."/>
            <person name="Ichikawa N."/>
        </authorList>
    </citation>
    <scope>NUCLEOTIDE SEQUENCE [LARGE SCALE GENOMIC DNA]</scope>
    <source>
        <strain evidence="6 7">NBRC 108950</strain>
    </source>
</reference>
<evidence type="ECO:0000256" key="2">
    <source>
        <dbReference type="ARBA" id="ARBA00023015"/>
    </source>
</evidence>
<evidence type="ECO:0000256" key="1">
    <source>
        <dbReference type="ARBA" id="ARBA00009437"/>
    </source>
</evidence>
<dbReference type="PROSITE" id="PS50931">
    <property type="entry name" value="HTH_LYSR"/>
    <property type="match status" value="1"/>
</dbReference>
<accession>A0A512NAH3</accession>
<dbReference type="EMBL" id="BKAJ01000051">
    <property type="protein sequence ID" value="GEP55979.1"/>
    <property type="molecule type" value="Genomic_DNA"/>
</dbReference>
<dbReference type="PANTHER" id="PTHR30537:SF74">
    <property type="entry name" value="HTH-TYPE TRANSCRIPTIONAL REGULATOR TRPI"/>
    <property type="match status" value="1"/>
</dbReference>
<evidence type="ECO:0000256" key="3">
    <source>
        <dbReference type="ARBA" id="ARBA00023125"/>
    </source>
</evidence>
<feature type="domain" description="HTH lysR-type" evidence="5">
    <location>
        <begin position="6"/>
        <end position="63"/>
    </location>
</feature>
<dbReference type="GO" id="GO:0043565">
    <property type="term" value="F:sequence-specific DNA binding"/>
    <property type="evidence" value="ECO:0007669"/>
    <property type="project" value="TreeGrafter"/>
</dbReference>
<dbReference type="Pfam" id="PF00126">
    <property type="entry name" value="HTH_1"/>
    <property type="match status" value="1"/>
</dbReference>
<dbReference type="InterPro" id="IPR036388">
    <property type="entry name" value="WH-like_DNA-bd_sf"/>
</dbReference>
<dbReference type="FunFam" id="1.10.10.10:FF:000038">
    <property type="entry name" value="Glycine cleavage system transcriptional activator"/>
    <property type="match status" value="1"/>
</dbReference>
<proteinExistence type="inferred from homology"/>
<comment type="caution">
    <text evidence="6">The sequence shown here is derived from an EMBL/GenBank/DDBJ whole genome shotgun (WGS) entry which is preliminary data.</text>
</comment>
<dbReference type="InterPro" id="IPR058163">
    <property type="entry name" value="LysR-type_TF_proteobact-type"/>
</dbReference>
<keyword evidence="3" id="KW-0238">DNA-binding</keyword>
<gene>
    <name evidence="6" type="ORF">RSO01_31450</name>
</gene>
<sequence length="206" mass="22333">MTYRLPPLNGLRAFEAAARHRSFRGAADELCVTPGAVSQLVKTLETALDTRLFHRSARAITLTAEGKKYLPSIRRAFEEIAAATEATAPGLRGRKLRLGIAPALDQADCPVLRRLISRKDTSEIVGLRVKDDPDLLAKDGGLDALLRLSDEACGSLHIDRVVVTGADRSRLPAVLVTRPGIAGCHQHKTLVMLLARAAREAHLVRP</sequence>
<dbReference type="InterPro" id="IPR000847">
    <property type="entry name" value="LysR_HTH_N"/>
</dbReference>
<dbReference type="OrthoDB" id="9793571at2"/>
<dbReference type="GO" id="GO:0003700">
    <property type="term" value="F:DNA-binding transcription factor activity"/>
    <property type="evidence" value="ECO:0007669"/>
    <property type="project" value="InterPro"/>
</dbReference>
<evidence type="ECO:0000313" key="6">
    <source>
        <dbReference type="EMBL" id="GEP55979.1"/>
    </source>
</evidence>
<dbReference type="Gene3D" id="1.10.10.10">
    <property type="entry name" value="Winged helix-like DNA-binding domain superfamily/Winged helix DNA-binding domain"/>
    <property type="match status" value="1"/>
</dbReference>
<protein>
    <recommendedName>
        <fullName evidence="5">HTH lysR-type domain-containing protein</fullName>
    </recommendedName>
</protein>
<dbReference type="Proteomes" id="UP000321058">
    <property type="component" value="Unassembled WGS sequence"/>
</dbReference>
<comment type="similarity">
    <text evidence="1">Belongs to the LysR transcriptional regulatory family.</text>
</comment>
<dbReference type="InterPro" id="IPR036390">
    <property type="entry name" value="WH_DNA-bd_sf"/>
</dbReference>
<evidence type="ECO:0000256" key="4">
    <source>
        <dbReference type="ARBA" id="ARBA00023163"/>
    </source>
</evidence>